<dbReference type="Proteomes" id="UP000177029">
    <property type="component" value="Unassembled WGS sequence"/>
</dbReference>
<dbReference type="SUPFAM" id="SSF53098">
    <property type="entry name" value="Ribonuclease H-like"/>
    <property type="match status" value="1"/>
</dbReference>
<dbReference type="Gene3D" id="3.30.420.10">
    <property type="entry name" value="Ribonuclease H-like superfamily/Ribonuclease H"/>
    <property type="match status" value="1"/>
</dbReference>
<dbReference type="EMBL" id="MGIP01000005">
    <property type="protein sequence ID" value="OGM91858.1"/>
    <property type="molecule type" value="Genomic_DNA"/>
</dbReference>
<dbReference type="PANTHER" id="PTHR46387:SF2">
    <property type="entry name" value="RIBONUCLEASE HI"/>
    <property type="match status" value="1"/>
</dbReference>
<dbReference type="PROSITE" id="PS50879">
    <property type="entry name" value="RNASE_H_1"/>
    <property type="match status" value="1"/>
</dbReference>
<accession>A0A1F8DVH1</accession>
<dbReference type="STRING" id="1802555.A2755_00640"/>
<dbReference type="GO" id="GO:0003676">
    <property type="term" value="F:nucleic acid binding"/>
    <property type="evidence" value="ECO:0007669"/>
    <property type="project" value="InterPro"/>
</dbReference>
<gene>
    <name evidence="2" type="ORF">A2755_00640</name>
</gene>
<name>A0A1F8DVH1_9BACT</name>
<dbReference type="CDD" id="cd09279">
    <property type="entry name" value="RNase_HI_like"/>
    <property type="match status" value="1"/>
</dbReference>
<proteinExistence type="predicted"/>
<feature type="domain" description="RNase H type-1" evidence="1">
    <location>
        <begin position="7"/>
        <end position="140"/>
    </location>
</feature>
<dbReference type="InterPro" id="IPR036397">
    <property type="entry name" value="RNaseH_sf"/>
</dbReference>
<dbReference type="PANTHER" id="PTHR46387">
    <property type="entry name" value="POLYNUCLEOTIDYL TRANSFERASE, RIBONUCLEASE H-LIKE SUPERFAMILY PROTEIN"/>
    <property type="match status" value="1"/>
</dbReference>
<evidence type="ECO:0000259" key="1">
    <source>
        <dbReference type="PROSITE" id="PS50879"/>
    </source>
</evidence>
<evidence type="ECO:0000313" key="3">
    <source>
        <dbReference type="Proteomes" id="UP000177029"/>
    </source>
</evidence>
<organism evidence="2 3">
    <name type="scientific">Candidatus Wolfebacteria bacterium RIFCSPHIGHO2_01_FULL_48_22</name>
    <dbReference type="NCBI Taxonomy" id="1802555"/>
    <lineage>
        <taxon>Bacteria</taxon>
        <taxon>Candidatus Wolfeibacteriota</taxon>
    </lineage>
</organism>
<reference evidence="2 3" key="1">
    <citation type="journal article" date="2016" name="Nat. Commun.">
        <title>Thousands of microbial genomes shed light on interconnected biogeochemical processes in an aquifer system.</title>
        <authorList>
            <person name="Anantharaman K."/>
            <person name="Brown C.T."/>
            <person name="Hug L.A."/>
            <person name="Sharon I."/>
            <person name="Castelle C.J."/>
            <person name="Probst A.J."/>
            <person name="Thomas B.C."/>
            <person name="Singh A."/>
            <person name="Wilkins M.J."/>
            <person name="Karaoz U."/>
            <person name="Brodie E.L."/>
            <person name="Williams K.H."/>
            <person name="Hubbard S.S."/>
            <person name="Banfield J.F."/>
        </authorList>
    </citation>
    <scope>NUCLEOTIDE SEQUENCE [LARGE SCALE GENOMIC DNA]</scope>
</reference>
<comment type="caution">
    <text evidence="2">The sequence shown here is derived from an EMBL/GenBank/DDBJ whole genome shotgun (WGS) entry which is preliminary data.</text>
</comment>
<dbReference type="InterPro" id="IPR012337">
    <property type="entry name" value="RNaseH-like_sf"/>
</dbReference>
<dbReference type="Pfam" id="PF13456">
    <property type="entry name" value="RVT_3"/>
    <property type="match status" value="1"/>
</dbReference>
<dbReference type="AlphaFoldDB" id="A0A1F8DVH1"/>
<evidence type="ECO:0000313" key="2">
    <source>
        <dbReference type="EMBL" id="OGM91858.1"/>
    </source>
</evidence>
<dbReference type="InterPro" id="IPR002156">
    <property type="entry name" value="RNaseH_domain"/>
</dbReference>
<protein>
    <recommendedName>
        <fullName evidence="1">RNase H type-1 domain-containing protein</fullName>
    </recommendedName>
</protein>
<sequence>MEKNNRKEKDVIIYTDGGSRGNPGPAAVGVYIPVLNKKYSEYFGAATNNIAEYRAIVFAFKKVKQIIGTKKAEQTNVEIRSDSQLIVNQLSGYFKLKEEELFPFFIQIWNLKQDFLDVRFTHIPREENRIADALVNEALDEATARTLL</sequence>
<dbReference type="GO" id="GO:0004523">
    <property type="term" value="F:RNA-DNA hybrid ribonuclease activity"/>
    <property type="evidence" value="ECO:0007669"/>
    <property type="project" value="InterPro"/>
</dbReference>